<keyword evidence="5" id="KW-0812">Transmembrane</keyword>
<dbReference type="InParanoid" id="A0A0D2TZP4"/>
<dbReference type="SUPFAM" id="SSF48403">
    <property type="entry name" value="Ankyrin repeat"/>
    <property type="match status" value="3"/>
</dbReference>
<dbReference type="OrthoDB" id="7464126at2759"/>
<feature type="repeat" description="ANK" evidence="3">
    <location>
        <begin position="936"/>
        <end position="968"/>
    </location>
</feature>
<accession>A0A0D2TZP4</accession>
<name>A0A0D2TZP4_CAPO3</name>
<keyword evidence="7" id="KW-1185">Reference proteome</keyword>
<feature type="repeat" description="ANK" evidence="3">
    <location>
        <begin position="969"/>
        <end position="1001"/>
    </location>
</feature>
<dbReference type="InterPro" id="IPR002110">
    <property type="entry name" value="Ankyrin_rpt"/>
</dbReference>
<keyword evidence="2 3" id="KW-0040">ANK repeat</keyword>
<evidence type="ECO:0000256" key="4">
    <source>
        <dbReference type="SAM" id="MobiDB-lite"/>
    </source>
</evidence>
<evidence type="ECO:0000256" key="1">
    <source>
        <dbReference type="ARBA" id="ARBA00022737"/>
    </source>
</evidence>
<feature type="repeat" description="ANK" evidence="3">
    <location>
        <begin position="716"/>
        <end position="748"/>
    </location>
</feature>
<sequence length="1570" mass="164818">MLDRDDDDDDDEDQDGSSSSEEGAMEVPWALLPPPLPLSAAEPASHTDGGAAPAASMSSLAAPSHRALPHDSRAQLADTGRGNEISSFASDSDSGAATANGATPDDDDDGDANVNVDDGDSNQHRAPAAAAVRAAVAQPARVLEPSRIAANADSGNANRSPVSPVSPVSPAATATAALEALRDSFNESQLLGSGGSGQKASRKALVGDEFWNAIAAESEMKNHKKKDTGDDEDEDDSQDEEGDDDDDDDDDDDEDDDGDSSSDDEENNPGSRTMMEIDDDDDGIEFDAETDGWSTDAGGAELRDFINSLTLNIPPSVQPVRSIPVTASAVPLSKMSTEQLNRELFRISLRSGDATAGSGKSILAAISHGASVFYRDQRGRTALFAAAYSGNAEGKCRSGITAAARGKLNVVEVLLARSADANARDKVYRTPLHYACQYGFLDIAKALVDADADVHMADRSYRVCLHLAAFSGNGALVRWLISYDANVMARDRFGRGVLHWAATGGSQDCIVLLVQEQNLDPNLPDKAGHTALHLAALEGHELSIELLIQFGAVADAVDKKGNTALHVAASRGIFDCCATLLNCHANVDAQNAAGNTAVHLAVLGQSVGHLECLELLISRNANVNLLNNAGKTALHRAAAHGRVEQIGTLCEQRDCQVNLLATGGHSALHFAAASGSLDAVQLLLANGSSAQAALAGSEAVCRQLMDLCDVKAVDARQRTCLHAASNRGSKECVELFLNAGIDPRATDAAGQNAIHHAAQGHHSQAISLIAQYMLQRMSRDSVVELVNQPDSLGRRPLHYCASVDEENARCLDLLLREQANPDVVDNAGRNVFHFAALSDNADIIDTLARAFYEINVTFVRDRINRADQLGLTPLHIASCAGKSQATHALLKLGADPSAVDRHGCVPLYCASYFGFAPVVKQLLSHGADNSVHESRHGHTPLHAAASKGHAEAVENLLETVHSNDVRDNYGNTPLLLASANGHTDVVHTLLLRTTHPSLPNNFGMGPLVPAIVFGFDQIVELLIELAAPPATIDKNGRHVLHHACLRSRSAVVEALLKLPGIDMTLPDRSGLTPMHYACLNRDDSAIVPLLNAGALPTVAAKIPADAFTPLHLAIAFGNNLAVEALLGQSDCHWQSATDVLQRTPLFYAALTLNVRGCELLLEHVAPSQDQPDSSWNATDSYGASALVLLLALQVSQREQMIAELRHSVKRTGNVGLIARVDMTQVPADLDPHANEDKEVEDESILELATLLLDAGADPNSTNASGWSCLHYAARFDRVELVHLLLERGASLTARNASGETPLDIAAGHQFAECVTLLQLAATGVAVDSLPRKEPKESSNDGASDADAEEVSSDPSDLGAILSAAVVNHQSRQTGSTGSSPTSSAGEPHNRASRLSYAAVAAAAAASAVAATTSGSSPAPLQDEDTFEVSVGGENDGVVVARLASSGPVAVDVSAMMAEFVPMPAPRVILPASPQALDPLTANPLASPLDVSQLATTPVLSRAKSPTPGLAREASMPDAVEDRSLVSSQPAATTAPPSSVGSSSPQFKLLLVLSAGFAALAAFMAWKVRRV</sequence>
<feature type="repeat" description="ANK" evidence="3">
    <location>
        <begin position="869"/>
        <end position="901"/>
    </location>
</feature>
<proteinExistence type="predicted"/>
<dbReference type="SMART" id="SM00248">
    <property type="entry name" value="ANK"/>
    <property type="match status" value="24"/>
</dbReference>
<dbReference type="Pfam" id="PF12796">
    <property type="entry name" value="Ank_2"/>
    <property type="match status" value="7"/>
</dbReference>
<dbReference type="PANTHER" id="PTHR24161">
    <property type="entry name" value="ANK_REP_REGION DOMAIN-CONTAINING PROTEIN-RELATED"/>
    <property type="match status" value="1"/>
</dbReference>
<evidence type="ECO:0000256" key="3">
    <source>
        <dbReference type="PROSITE-ProRule" id="PRU00023"/>
    </source>
</evidence>
<feature type="compositionally biased region" description="Low complexity" evidence="4">
    <location>
        <begin position="86"/>
        <end position="103"/>
    </location>
</feature>
<keyword evidence="1" id="KW-0677">Repeat</keyword>
<feature type="compositionally biased region" description="Polar residues" evidence="4">
    <location>
        <begin position="1524"/>
        <end position="1543"/>
    </location>
</feature>
<dbReference type="PANTHER" id="PTHR24161:SF85">
    <property type="entry name" value="PALMITOYLTRANSFERASE HIP14"/>
    <property type="match status" value="1"/>
</dbReference>
<dbReference type="EMBL" id="KE346360">
    <property type="protein sequence ID" value="KJE88406.1"/>
    <property type="molecule type" value="Genomic_DNA"/>
</dbReference>
<feature type="compositionally biased region" description="Acidic residues" evidence="4">
    <location>
        <begin position="1"/>
        <end position="15"/>
    </location>
</feature>
<dbReference type="PhylomeDB" id="A0A0D2TZP4"/>
<evidence type="ECO:0000256" key="2">
    <source>
        <dbReference type="ARBA" id="ARBA00023043"/>
    </source>
</evidence>
<dbReference type="PRINTS" id="PR01415">
    <property type="entry name" value="ANKYRIN"/>
</dbReference>
<feature type="repeat" description="ANK" evidence="3">
    <location>
        <begin position="378"/>
        <end position="426"/>
    </location>
</feature>
<feature type="region of interest" description="Disordered" evidence="4">
    <location>
        <begin position="1368"/>
        <end position="1391"/>
    </location>
</feature>
<feature type="region of interest" description="Disordered" evidence="4">
    <location>
        <begin position="217"/>
        <end position="295"/>
    </location>
</feature>
<dbReference type="Gene3D" id="1.25.40.20">
    <property type="entry name" value="Ankyrin repeat-containing domain"/>
    <property type="match status" value="9"/>
</dbReference>
<feature type="region of interest" description="Disordered" evidence="4">
    <location>
        <begin position="1328"/>
        <end position="1353"/>
    </location>
</feature>
<evidence type="ECO:0000313" key="6">
    <source>
        <dbReference type="EMBL" id="KJE88406.1"/>
    </source>
</evidence>
<feature type="compositionally biased region" description="Acidic residues" evidence="4">
    <location>
        <begin position="276"/>
        <end position="290"/>
    </location>
</feature>
<feature type="repeat" description="ANK" evidence="3">
    <location>
        <begin position="527"/>
        <end position="559"/>
    </location>
</feature>
<feature type="compositionally biased region" description="Low complexity" evidence="4">
    <location>
        <begin position="160"/>
        <end position="172"/>
    </location>
</feature>
<feature type="repeat" description="ANK" evidence="3">
    <location>
        <begin position="902"/>
        <end position="934"/>
    </location>
</feature>
<feature type="repeat" description="ANK" evidence="3">
    <location>
        <begin position="593"/>
        <end position="628"/>
    </location>
</feature>
<dbReference type="PROSITE" id="PS50088">
    <property type="entry name" value="ANK_REPEAT"/>
    <property type="match status" value="14"/>
</dbReference>
<feature type="repeat" description="ANK" evidence="3">
    <location>
        <begin position="560"/>
        <end position="592"/>
    </location>
</feature>
<feature type="region of interest" description="Disordered" evidence="4">
    <location>
        <begin position="1496"/>
        <end position="1543"/>
    </location>
</feature>
<dbReference type="STRING" id="595528.A0A0D2TZP4"/>
<dbReference type="PROSITE" id="PS50297">
    <property type="entry name" value="ANK_REP_REGION"/>
    <property type="match status" value="10"/>
</dbReference>
<feature type="repeat" description="ANK" evidence="3">
    <location>
        <begin position="1264"/>
        <end position="1296"/>
    </location>
</feature>
<feature type="transmembrane region" description="Helical" evidence="5">
    <location>
        <begin position="1546"/>
        <end position="1565"/>
    </location>
</feature>
<dbReference type="InterPro" id="IPR036770">
    <property type="entry name" value="Ankyrin_rpt-contain_sf"/>
</dbReference>
<feature type="repeat" description="ANK" evidence="3">
    <location>
        <begin position="460"/>
        <end position="492"/>
    </location>
</feature>
<dbReference type="Proteomes" id="UP000008743">
    <property type="component" value="Unassembled WGS sequence"/>
</dbReference>
<reference evidence="7" key="1">
    <citation type="submission" date="2011-02" db="EMBL/GenBank/DDBJ databases">
        <title>The Genome Sequence of Capsaspora owczarzaki ATCC 30864.</title>
        <authorList>
            <person name="Russ C."/>
            <person name="Cuomo C."/>
            <person name="Burger G."/>
            <person name="Gray M.W."/>
            <person name="Holland P.W.H."/>
            <person name="King N."/>
            <person name="Lang F.B.F."/>
            <person name="Roger A.J."/>
            <person name="Ruiz-Trillo I."/>
            <person name="Young S.K."/>
            <person name="Zeng Q."/>
            <person name="Gargeya S."/>
            <person name="Alvarado L."/>
            <person name="Berlin A."/>
            <person name="Chapman S.B."/>
            <person name="Chen Z."/>
            <person name="Freedman E."/>
            <person name="Gellesch M."/>
            <person name="Goldberg J."/>
            <person name="Griggs A."/>
            <person name="Gujja S."/>
            <person name="Heilman E."/>
            <person name="Heiman D."/>
            <person name="Howarth C."/>
            <person name="Mehta T."/>
            <person name="Neiman D."/>
            <person name="Pearson M."/>
            <person name="Roberts A."/>
            <person name="Saif S."/>
            <person name="Shea T."/>
            <person name="Shenoy N."/>
            <person name="Sisk P."/>
            <person name="Stolte C."/>
            <person name="Sykes S."/>
            <person name="White J."/>
            <person name="Yandava C."/>
            <person name="Haas B."/>
            <person name="Nusbaum C."/>
            <person name="Birren B."/>
        </authorList>
    </citation>
    <scope>NUCLEOTIDE SEQUENCE</scope>
    <source>
        <strain evidence="7">ATCC 30864</strain>
    </source>
</reference>
<evidence type="ECO:0000256" key="5">
    <source>
        <dbReference type="SAM" id="Phobius"/>
    </source>
</evidence>
<feature type="compositionally biased region" description="Low complexity" evidence="4">
    <location>
        <begin position="1373"/>
        <end position="1385"/>
    </location>
</feature>
<feature type="repeat" description="ANK" evidence="3">
    <location>
        <begin position="792"/>
        <end position="826"/>
    </location>
</feature>
<dbReference type="eggNOG" id="KOG0504">
    <property type="taxonomic scope" value="Eukaryota"/>
</dbReference>
<feature type="compositionally biased region" description="Low complexity" evidence="4">
    <location>
        <begin position="125"/>
        <end position="142"/>
    </location>
</feature>
<keyword evidence="5" id="KW-0472">Membrane</keyword>
<feature type="repeat" description="ANK" evidence="3">
    <location>
        <begin position="427"/>
        <end position="459"/>
    </location>
</feature>
<dbReference type="Pfam" id="PF00023">
    <property type="entry name" value="Ank"/>
    <property type="match status" value="3"/>
</dbReference>
<feature type="compositionally biased region" description="Acidic residues" evidence="4">
    <location>
        <begin position="229"/>
        <end position="267"/>
    </location>
</feature>
<feature type="compositionally biased region" description="Low complexity" evidence="4">
    <location>
        <begin position="51"/>
        <end position="64"/>
    </location>
</feature>
<feature type="repeat" description="ANK" evidence="3">
    <location>
        <begin position="663"/>
        <end position="695"/>
    </location>
</feature>
<keyword evidence="5" id="KW-1133">Transmembrane helix</keyword>
<evidence type="ECO:0000313" key="7">
    <source>
        <dbReference type="Proteomes" id="UP000008743"/>
    </source>
</evidence>
<gene>
    <name evidence="6" type="ORF">CAOG_000065</name>
</gene>
<protein>
    <submittedName>
        <fullName evidence="6">Uncharacterized protein</fullName>
    </submittedName>
</protein>
<feature type="compositionally biased region" description="Basic and acidic residues" evidence="4">
    <location>
        <begin position="1329"/>
        <end position="1338"/>
    </location>
</feature>
<organism evidence="6 7">
    <name type="scientific">Capsaspora owczarzaki (strain ATCC 30864)</name>
    <dbReference type="NCBI Taxonomy" id="595528"/>
    <lineage>
        <taxon>Eukaryota</taxon>
        <taxon>Filasterea</taxon>
        <taxon>Capsaspora</taxon>
    </lineage>
</organism>
<feature type="region of interest" description="Disordered" evidence="4">
    <location>
        <begin position="1"/>
        <end position="172"/>
    </location>
</feature>